<evidence type="ECO:0000256" key="5">
    <source>
        <dbReference type="ARBA" id="ARBA00022801"/>
    </source>
</evidence>
<keyword evidence="5 15" id="KW-0378">Hydrolase</keyword>
<dbReference type="Gene3D" id="3.90.320.10">
    <property type="match status" value="1"/>
</dbReference>
<dbReference type="InterPro" id="IPR004586">
    <property type="entry name" value="RecB"/>
</dbReference>
<dbReference type="Gene3D" id="1.10.3170.10">
    <property type="entry name" value="Recbcd, chain B, domain 2"/>
    <property type="match status" value="1"/>
</dbReference>
<dbReference type="RefSeq" id="WP_039606695.1">
    <property type="nucleotide sequence ID" value="NZ_FMUP01000002.1"/>
</dbReference>
<dbReference type="InterPro" id="IPR014017">
    <property type="entry name" value="DNA_helicase_UvrD-like_C"/>
</dbReference>
<keyword evidence="4 15" id="KW-0227">DNA damage</keyword>
<evidence type="ECO:0000256" key="11">
    <source>
        <dbReference type="ARBA" id="ARBA00023204"/>
    </source>
</evidence>
<protein>
    <recommendedName>
        <fullName evidence="15">RecBCD enzyme subunit RecB</fullName>
        <ecNumber evidence="15">3.1.11.5</ecNumber>
        <ecNumber evidence="15">5.6.2.4</ecNumber>
    </recommendedName>
    <alternativeName>
        <fullName evidence="15">DNA 3'-5' helicase subunit RecB</fullName>
    </alternativeName>
    <alternativeName>
        <fullName evidence="15">Exonuclease V subunit RecB</fullName>
        <shortName evidence="15">ExoV subunit RecB</shortName>
    </alternativeName>
    <alternativeName>
        <fullName evidence="15">Helicase/nuclease RecBCD subunit RecB</fullName>
    </alternativeName>
</protein>
<evidence type="ECO:0000256" key="7">
    <source>
        <dbReference type="ARBA" id="ARBA00022839"/>
    </source>
</evidence>
<dbReference type="GO" id="GO:0003677">
    <property type="term" value="F:DNA binding"/>
    <property type="evidence" value="ECO:0007669"/>
    <property type="project" value="UniProtKB-UniRule"/>
</dbReference>
<dbReference type="Pfam" id="PF12705">
    <property type="entry name" value="PDDEXK_1"/>
    <property type="match status" value="1"/>
</dbReference>
<evidence type="ECO:0000256" key="9">
    <source>
        <dbReference type="ARBA" id="ARBA00022842"/>
    </source>
</evidence>
<dbReference type="PANTHER" id="PTHR11070:SF23">
    <property type="entry name" value="RECBCD ENZYME SUBUNIT RECB"/>
    <property type="match status" value="1"/>
</dbReference>
<evidence type="ECO:0000256" key="12">
    <source>
        <dbReference type="ARBA" id="ARBA00023235"/>
    </source>
</evidence>
<feature type="region of interest" description="DNA-binding and helicase activity, interacts with RecC" evidence="15">
    <location>
        <begin position="1"/>
        <end position="870"/>
    </location>
</feature>
<evidence type="ECO:0000256" key="8">
    <source>
        <dbReference type="ARBA" id="ARBA00022840"/>
    </source>
</evidence>
<keyword evidence="20" id="KW-1185">Reference proteome</keyword>
<feature type="domain" description="UvrD-like helicase C-terminal" evidence="18">
    <location>
        <begin position="462"/>
        <end position="766"/>
    </location>
</feature>
<evidence type="ECO:0000256" key="13">
    <source>
        <dbReference type="ARBA" id="ARBA00034617"/>
    </source>
</evidence>
<keyword evidence="12 15" id="KW-0413">Isomerase</keyword>
<dbReference type="SUPFAM" id="SSF52980">
    <property type="entry name" value="Restriction endonuclease-like"/>
    <property type="match status" value="1"/>
</dbReference>
<dbReference type="NCBIfam" id="TIGR00609">
    <property type="entry name" value="recB"/>
    <property type="match status" value="1"/>
</dbReference>
<dbReference type="Pfam" id="PF00580">
    <property type="entry name" value="UvrD-helicase"/>
    <property type="match status" value="1"/>
</dbReference>
<keyword evidence="2 15" id="KW-0479">Metal-binding</keyword>
<comment type="caution">
    <text evidence="19">The sequence shown here is derived from an EMBL/GenBank/DDBJ whole genome shotgun (WGS) entry which is preliminary data.</text>
</comment>
<dbReference type="InterPro" id="IPR011335">
    <property type="entry name" value="Restrct_endonuc-II-like"/>
</dbReference>
<evidence type="ECO:0000256" key="16">
    <source>
        <dbReference type="PROSITE-ProRule" id="PRU00560"/>
    </source>
</evidence>
<keyword evidence="9 15" id="KW-0460">Magnesium</keyword>
<dbReference type="Gene3D" id="3.40.50.300">
    <property type="entry name" value="P-loop containing nucleotide triphosphate hydrolases"/>
    <property type="match status" value="2"/>
</dbReference>
<feature type="region of interest" description="Nuclease activity, interacts with RecD and RecA" evidence="15">
    <location>
        <begin position="918"/>
        <end position="1207"/>
    </location>
</feature>
<comment type="domain">
    <text evidence="15">The N-terminal DNA-binding domain is a ssDNA-dependent ATPase and has ATP-dependent 3'-5' helicase function. This domain interacts with RecC.</text>
</comment>
<dbReference type="Gene3D" id="1.10.486.10">
    <property type="entry name" value="PCRA, domain 4"/>
    <property type="match status" value="1"/>
</dbReference>
<comment type="subunit">
    <text evidence="15">Heterotrimer of RecB, RecC and RecD. All subunits contribute to DNA-binding. Interacts with RecA.</text>
</comment>
<name>A0A0B3BZM5_9PSED</name>
<sequence length="1207" mass="134648">MSDKPNLALDLPLTGSRLIEASAGTGKTFTISALYVRLVLGHGGEARGFGRALLPPEILVVTFTEAATQELRDRIRTRLAQSARHFRGELADPDELLVALRNEYPPADWPRCALRLDTAAQWMDEAAVSTIHSWCQRMLREHAFDSGSLFTQTLEADQSDLLAEVVNDFWRAHFYPLRGAALGWVHQHWGSPAALRQRVRPLLGLGLGVAHADIRALIETALAERGQRLAALKEPWLLWAEELRTLLDDARARKALDGSKLKINLYTGWCEKLLAWAADPEAAQLDIGKGFERLTPDGLADAWKVGTPFDHPCLQAIAELPAALATLADPDDALLRHAVQWIEQRFDREKRQRAQIGFDDMLTRLDAALAGDSGQRLAEVIRRQFPMALIDEFQDTDPLQYRIFQRIYGIGEARDDCAILLIGDPKQAIYAFRGADIFTYLKARAATEGRHHSLDTNFRSSTALVEAVNDLFQFAERQPLGAFLFKSEAGNPLPFHRVNARGRAETLEIDGQVQPAMTLWHLAESAPISGDRYRRELAAASATQITRLLNLGLAGQAGFRRADGTLQPLCPADIAVLVRDGREARAIRQQLARRGVRSVYLSDKSSVFDSQEAADVLAWLRACAGPDDERLLRAALATVTLGRSLAELHALTEDELAWEARVMQFRGYRQQWRRQGVLPMLRHLMQDFALPQRLMAGDDGERALTNLLHLAELLQQAAGELDGEQALIRHLAEHLDGQGQGAEEQILRLESDDALVRVVTIHKSKGLEYPLVFLPFICSHRPVEGDPPLRYHDGQGELQVALRPDAAAVDRADRERLGEDLRLLYVALTRARHACWLGLAELKRRQGKESCLHRSAIGYVLAGGEPFELAPRLAALQAAGSEIQLAAPPSPNEQRFLPPAADNAALQARLPKRRALEHWWIASYSALALAGDDAVEPIEAPDSPAAQKIHDDDAQSREFAGAAEGAELHRFPRGPQPGTFLHGLLEWAGREGFAEALDNPAARREMLARRCQLRGWQQWIEPLDAWLGDYLQVPLTAGERPLRLVDLGHYQVEMEFWFSSRQVDVQRLDALVCAHTLDGAPRPALAPSRLNGLFKGFIDLVFEFEGRYYVADYKSNWLGGDALAYHAEAMRQTMLEKRYDLQYVLYLLALHRQLKARLPDYDYERHMGGALYLFLRGGAHGVHAERPPRALIEALDRLFAGHAEVCP</sequence>
<dbReference type="AlphaFoldDB" id="A0A0B3BZM5"/>
<evidence type="ECO:0000256" key="15">
    <source>
        <dbReference type="HAMAP-Rule" id="MF_01485"/>
    </source>
</evidence>
<comment type="catalytic activity">
    <reaction evidence="13 15">
        <text>Couples ATP hydrolysis with the unwinding of duplex DNA by translocating in the 3'-5' direction.</text>
        <dbReference type="EC" id="5.6.2.4"/>
    </reaction>
</comment>
<comment type="catalytic activity">
    <reaction evidence="14 15">
        <text>ATP + H2O = ADP + phosphate + H(+)</text>
        <dbReference type="Rhea" id="RHEA:13065"/>
        <dbReference type="ChEBI" id="CHEBI:15377"/>
        <dbReference type="ChEBI" id="CHEBI:15378"/>
        <dbReference type="ChEBI" id="CHEBI:30616"/>
        <dbReference type="ChEBI" id="CHEBI:43474"/>
        <dbReference type="ChEBI" id="CHEBI:456216"/>
        <dbReference type="EC" id="5.6.2.4"/>
    </reaction>
</comment>
<comment type="catalytic activity">
    <reaction evidence="15">
        <text>Exonucleolytic cleavage (in the presence of ATP) in either 5'- to 3'- or 3'- to 5'-direction to yield 5'-phosphooligonucleotides.</text>
        <dbReference type="EC" id="3.1.11.5"/>
    </reaction>
</comment>
<evidence type="ECO:0000256" key="6">
    <source>
        <dbReference type="ARBA" id="ARBA00022806"/>
    </source>
</evidence>
<feature type="binding site" evidence="15">
    <location>
        <position position="1112"/>
    </location>
    <ligand>
        <name>Mg(2+)</name>
        <dbReference type="ChEBI" id="CHEBI:18420"/>
    </ligand>
</feature>
<feature type="binding site" evidence="15">
    <location>
        <position position="1099"/>
    </location>
    <ligand>
        <name>Mg(2+)</name>
        <dbReference type="ChEBI" id="CHEBI:18420"/>
    </ligand>
</feature>
<proteinExistence type="inferred from homology"/>
<gene>
    <name evidence="15" type="primary">recB</name>
    <name evidence="19" type="ORF">PT85_11445</name>
</gene>
<dbReference type="GO" id="GO:0000287">
    <property type="term" value="F:magnesium ion binding"/>
    <property type="evidence" value="ECO:0007669"/>
    <property type="project" value="UniProtKB-UniRule"/>
</dbReference>
<keyword evidence="11 15" id="KW-0234">DNA repair</keyword>
<feature type="active site" description="For nuclease activity" evidence="15">
    <location>
        <position position="1112"/>
    </location>
</feature>
<evidence type="ECO:0000256" key="14">
    <source>
        <dbReference type="ARBA" id="ARBA00048988"/>
    </source>
</evidence>
<evidence type="ECO:0000259" key="18">
    <source>
        <dbReference type="PROSITE" id="PS51217"/>
    </source>
</evidence>
<dbReference type="PANTHER" id="PTHR11070">
    <property type="entry name" value="UVRD / RECB / PCRA DNA HELICASE FAMILY MEMBER"/>
    <property type="match status" value="1"/>
</dbReference>
<dbReference type="Proteomes" id="UP000030980">
    <property type="component" value="Unassembled WGS sequence"/>
</dbReference>
<dbReference type="InterPro" id="IPR038726">
    <property type="entry name" value="PDDEXK_AddAB-type"/>
</dbReference>
<keyword evidence="7 15" id="KW-0269">Exonuclease</keyword>
<dbReference type="OrthoDB" id="9810135at2"/>
<evidence type="ECO:0000256" key="1">
    <source>
        <dbReference type="ARBA" id="ARBA00022722"/>
    </source>
</evidence>
<keyword evidence="1 15" id="KW-0540">Nuclease</keyword>
<dbReference type="PROSITE" id="PS51217">
    <property type="entry name" value="UVRD_HELICASE_CTER"/>
    <property type="match status" value="1"/>
</dbReference>
<dbReference type="GO" id="GO:0008854">
    <property type="term" value="F:exodeoxyribonuclease V activity"/>
    <property type="evidence" value="ECO:0007669"/>
    <property type="project" value="UniProtKB-EC"/>
</dbReference>
<dbReference type="SUPFAM" id="SSF52540">
    <property type="entry name" value="P-loop containing nucleoside triphosphate hydrolases"/>
    <property type="match status" value="1"/>
</dbReference>
<dbReference type="GO" id="GO:0016887">
    <property type="term" value="F:ATP hydrolysis activity"/>
    <property type="evidence" value="ECO:0007669"/>
    <property type="project" value="RHEA"/>
</dbReference>
<evidence type="ECO:0000313" key="19">
    <source>
        <dbReference type="EMBL" id="KHO64792.1"/>
    </source>
</evidence>
<comment type="cofactor">
    <cofactor evidence="15">
        <name>Mg(2+)</name>
        <dbReference type="ChEBI" id="CHEBI:18420"/>
    </cofactor>
    <text evidence="15">Binds 1 Mg(2+) ion per subunit.</text>
</comment>
<dbReference type="EC" id="3.1.11.5" evidence="15"/>
<dbReference type="Pfam" id="PF13361">
    <property type="entry name" value="UvrD_C"/>
    <property type="match status" value="1"/>
</dbReference>
<evidence type="ECO:0000259" key="17">
    <source>
        <dbReference type="PROSITE" id="PS51198"/>
    </source>
</evidence>
<dbReference type="STRING" id="706570.PT85_11445"/>
<feature type="binding site" evidence="16">
    <location>
        <begin position="21"/>
        <end position="28"/>
    </location>
    <ligand>
        <name>ATP</name>
        <dbReference type="ChEBI" id="CHEBI:30616"/>
    </ligand>
</feature>
<dbReference type="HAMAP" id="MF_01485">
    <property type="entry name" value="RecB"/>
    <property type="match status" value="1"/>
</dbReference>
<keyword evidence="8 15" id="KW-0067">ATP-binding</keyword>
<comment type="function">
    <text evidence="15">A helicase/nuclease that prepares dsDNA breaks (DSB) for recombinational DNA repair. Binds to DSBs and unwinds DNA via a highly rapid and processive ATP-dependent bidirectional helicase activity. Unwinds dsDNA until it encounters a Chi (crossover hotspot instigator) sequence from the 3' direction. Cuts ssDNA a few nucleotides 3' to the Chi site. The properties and activities of the enzyme are changed at Chi. The Chi-altered holoenzyme produces a long 3'-ssDNA overhang and facilitates RecA-binding to the ssDNA for homologous DNA recombination and repair. Holoenzyme degrades any linearized DNA that is unable to undergo homologous recombination. In the holoenzyme this subunit contributes ATPase, 3'-5' helicase, exonuclease activity and loads RecA onto ssDNA.</text>
</comment>
<evidence type="ECO:0000256" key="10">
    <source>
        <dbReference type="ARBA" id="ARBA00023125"/>
    </source>
</evidence>
<dbReference type="PROSITE" id="PS51198">
    <property type="entry name" value="UVRD_HELICASE_ATP_BIND"/>
    <property type="match status" value="1"/>
</dbReference>
<dbReference type="InterPro" id="IPR011604">
    <property type="entry name" value="PDDEXK-like_dom_sf"/>
</dbReference>
<evidence type="ECO:0000256" key="3">
    <source>
        <dbReference type="ARBA" id="ARBA00022741"/>
    </source>
</evidence>
<feature type="binding site" evidence="15">
    <location>
        <position position="982"/>
    </location>
    <ligand>
        <name>Mg(2+)</name>
        <dbReference type="ChEBI" id="CHEBI:18420"/>
    </ligand>
</feature>
<evidence type="ECO:0000313" key="20">
    <source>
        <dbReference type="Proteomes" id="UP000030980"/>
    </source>
</evidence>
<keyword evidence="10 15" id="KW-0238">DNA-binding</keyword>
<dbReference type="EC" id="5.6.2.4" evidence="15"/>
<evidence type="ECO:0000256" key="2">
    <source>
        <dbReference type="ARBA" id="ARBA00022723"/>
    </source>
</evidence>
<accession>A0A0B3BZM5</accession>
<reference evidence="19 20" key="1">
    <citation type="submission" date="2014-11" db="EMBL/GenBank/DDBJ databases">
        <title>Genome sequence of Pseudomonas tuomuerensis JCM 14085.</title>
        <authorList>
            <person name="Shin S.-K."/>
            <person name="Yi H."/>
        </authorList>
    </citation>
    <scope>NUCLEOTIDE SEQUENCE [LARGE SCALE GENOMIC DNA]</scope>
    <source>
        <strain evidence="19 20">JCM 14085</strain>
    </source>
</reference>
<dbReference type="InterPro" id="IPR027417">
    <property type="entry name" value="P-loop_NTPase"/>
</dbReference>
<dbReference type="GO" id="GO:0005524">
    <property type="term" value="F:ATP binding"/>
    <property type="evidence" value="ECO:0007669"/>
    <property type="project" value="UniProtKB-UniRule"/>
</dbReference>
<evidence type="ECO:0000256" key="4">
    <source>
        <dbReference type="ARBA" id="ARBA00022763"/>
    </source>
</evidence>
<dbReference type="InterPro" id="IPR014016">
    <property type="entry name" value="UvrD-like_ATP-bd"/>
</dbReference>
<dbReference type="GO" id="GO:0005829">
    <property type="term" value="C:cytosol"/>
    <property type="evidence" value="ECO:0007669"/>
    <property type="project" value="TreeGrafter"/>
</dbReference>
<keyword evidence="6 15" id="KW-0347">Helicase</keyword>
<comment type="similarity">
    <text evidence="15">Belongs to the helicase family. UvrD subfamily.</text>
</comment>
<feature type="domain" description="UvrD-like helicase ATP-binding" evidence="17">
    <location>
        <begin position="1"/>
        <end position="461"/>
    </location>
</feature>
<dbReference type="GO" id="GO:0043138">
    <property type="term" value="F:3'-5' DNA helicase activity"/>
    <property type="evidence" value="ECO:0007669"/>
    <property type="project" value="UniProtKB-UniRule"/>
</dbReference>
<dbReference type="InterPro" id="IPR000212">
    <property type="entry name" value="DNA_helicase_UvrD/REP"/>
</dbReference>
<dbReference type="CDD" id="cd22352">
    <property type="entry name" value="RecB_C-like"/>
    <property type="match status" value="1"/>
</dbReference>
<dbReference type="EMBL" id="JTAK01000004">
    <property type="protein sequence ID" value="KHO64792.1"/>
    <property type="molecule type" value="Genomic_DNA"/>
</dbReference>
<dbReference type="GO" id="GO:0009338">
    <property type="term" value="C:exodeoxyribonuclease V complex"/>
    <property type="evidence" value="ECO:0007669"/>
    <property type="project" value="TreeGrafter"/>
</dbReference>
<organism evidence="19 20">
    <name type="scientific">Pseudomonas flexibilis</name>
    <dbReference type="NCBI Taxonomy" id="706570"/>
    <lineage>
        <taxon>Bacteria</taxon>
        <taxon>Pseudomonadati</taxon>
        <taxon>Pseudomonadota</taxon>
        <taxon>Gammaproteobacteria</taxon>
        <taxon>Pseudomonadales</taxon>
        <taxon>Pseudomonadaceae</taxon>
        <taxon>Pseudomonas</taxon>
    </lineage>
</organism>
<keyword evidence="3 15" id="KW-0547">Nucleotide-binding</keyword>
<comment type="miscellaneous">
    <text evidence="15">In the RecBCD complex, RecB has a slow 3'-5' helicase, an exonuclease activity and loads RecA onto ssDNA, RecD has a fast 5'-3' helicase activity, while RecC stimulates the ATPase and processivity of the RecB helicase and contributes to recognition of the Chi site.</text>
</comment>
<dbReference type="GO" id="GO:0000724">
    <property type="term" value="P:double-strand break repair via homologous recombination"/>
    <property type="evidence" value="ECO:0007669"/>
    <property type="project" value="UniProtKB-UniRule"/>
</dbReference>
<comment type="domain">
    <text evidence="15">The C-terminal domain has nuclease activity and interacts with RecD. It interacts with RecA, facilitating its loading onto ssDNA.</text>
</comment>